<dbReference type="InterPro" id="IPR001841">
    <property type="entry name" value="Znf_RING"/>
</dbReference>
<keyword evidence="1" id="KW-0479">Metal-binding</keyword>
<feature type="domain" description="RING-type" evidence="6">
    <location>
        <begin position="78"/>
        <end position="116"/>
    </location>
</feature>
<evidence type="ECO:0000313" key="7">
    <source>
        <dbReference type="EMBL" id="OQR96840.1"/>
    </source>
</evidence>
<evidence type="ECO:0000313" key="8">
    <source>
        <dbReference type="Proteomes" id="UP000243579"/>
    </source>
</evidence>
<evidence type="ECO:0000256" key="2">
    <source>
        <dbReference type="ARBA" id="ARBA00022771"/>
    </source>
</evidence>
<organism evidence="7 8">
    <name type="scientific">Achlya hypogyna</name>
    <name type="common">Oomycete</name>
    <name type="synonym">Protoachlya hypogyna</name>
    <dbReference type="NCBI Taxonomy" id="1202772"/>
    <lineage>
        <taxon>Eukaryota</taxon>
        <taxon>Sar</taxon>
        <taxon>Stramenopiles</taxon>
        <taxon>Oomycota</taxon>
        <taxon>Saprolegniomycetes</taxon>
        <taxon>Saprolegniales</taxon>
        <taxon>Achlyaceae</taxon>
        <taxon>Achlya</taxon>
    </lineage>
</organism>
<dbReference type="Gene3D" id="3.30.40.10">
    <property type="entry name" value="Zinc/RING finger domain, C3HC4 (zinc finger)"/>
    <property type="match status" value="2"/>
</dbReference>
<reference evidence="7 8" key="1">
    <citation type="journal article" date="2014" name="Genome Biol. Evol.">
        <title>The secreted proteins of Achlya hypogyna and Thraustotheca clavata identify the ancestral oomycete secretome and reveal gene acquisitions by horizontal gene transfer.</title>
        <authorList>
            <person name="Misner I."/>
            <person name="Blouin N."/>
            <person name="Leonard G."/>
            <person name="Richards T.A."/>
            <person name="Lane C.E."/>
        </authorList>
    </citation>
    <scope>NUCLEOTIDE SEQUENCE [LARGE SCALE GENOMIC DNA]</scope>
    <source>
        <strain evidence="7 8">ATCC 48635</strain>
    </source>
</reference>
<sequence length="418" mass="45637">MSLKAVTRTPAGLNVRVTVRYPAPADAKVRDVLGLFRSAAWVNFMVRYVVPYLKTSTPVNKEVLENLEQISCSGDDECVICMNAMNDAVKLPCGHIFHTGCIDAWLRMRSTCPTCRHRFQNEFSGRYAFRGINTALIVDDVGAGMSPAQLQDLDLCGKTVKAIVHVSLIPVAQNPDRQTYPCELNAIVVPQSKLTQHIEARVAKRKADDCAVDVKHPRYKVPAGFTMSDVLSMLHTPAWVAFITRYIVPYLKHSTPANKTVWENLCPAPTDDGDCAVCMQALDATTVRVACGHLFHSTCIETWLKLRSTCPTCRHQFPKEVSGSFAIRAINTAVVLPDALVASSDVMAQEMLGETLSTIVRVTLVQLSPTAAAGRFPCELNAAVIRAGPSTAVALDNAVKRSHSDTTRAPAGKRTRSC</sequence>
<dbReference type="EMBL" id="JNBR01000127">
    <property type="protein sequence ID" value="OQR96840.1"/>
    <property type="molecule type" value="Genomic_DNA"/>
</dbReference>
<name>A0A1V9ZG73_ACHHY</name>
<dbReference type="PROSITE" id="PS50089">
    <property type="entry name" value="ZF_RING_2"/>
    <property type="match status" value="2"/>
</dbReference>
<dbReference type="SMART" id="SM00744">
    <property type="entry name" value="RINGv"/>
    <property type="match status" value="1"/>
</dbReference>
<dbReference type="InterPro" id="IPR013083">
    <property type="entry name" value="Znf_RING/FYVE/PHD"/>
</dbReference>
<accession>A0A1V9ZG73</accession>
<dbReference type="Proteomes" id="UP000243579">
    <property type="component" value="Unassembled WGS sequence"/>
</dbReference>
<feature type="domain" description="RING-type" evidence="6">
    <location>
        <begin position="275"/>
        <end position="314"/>
    </location>
</feature>
<evidence type="ECO:0000259" key="6">
    <source>
        <dbReference type="PROSITE" id="PS50089"/>
    </source>
</evidence>
<dbReference type="PANTHER" id="PTHR15710">
    <property type="entry name" value="E3 UBIQUITIN-PROTEIN LIGASE PRAJA"/>
    <property type="match status" value="1"/>
</dbReference>
<evidence type="ECO:0000256" key="5">
    <source>
        <dbReference type="SAM" id="MobiDB-lite"/>
    </source>
</evidence>
<evidence type="ECO:0000256" key="4">
    <source>
        <dbReference type="PROSITE-ProRule" id="PRU00175"/>
    </source>
</evidence>
<dbReference type="STRING" id="1202772.A0A1V9ZG73"/>
<keyword evidence="2 4" id="KW-0863">Zinc-finger</keyword>
<feature type="region of interest" description="Disordered" evidence="5">
    <location>
        <begin position="399"/>
        <end position="418"/>
    </location>
</feature>
<comment type="caution">
    <text evidence="7">The sequence shown here is derived from an EMBL/GenBank/DDBJ whole genome shotgun (WGS) entry which is preliminary data.</text>
</comment>
<dbReference type="InterPro" id="IPR011016">
    <property type="entry name" value="Znf_RING-CH"/>
</dbReference>
<gene>
    <name evidence="7" type="ORF">ACHHYP_13210</name>
</gene>
<protein>
    <recommendedName>
        <fullName evidence="6">RING-type domain-containing protein</fullName>
    </recommendedName>
</protein>
<dbReference type="PANTHER" id="PTHR15710:SF74">
    <property type="entry name" value="RING-TYPE E3 UBIQUITIN TRANSFERASE-RELATED"/>
    <property type="match status" value="1"/>
</dbReference>
<dbReference type="SMART" id="SM00184">
    <property type="entry name" value="RING"/>
    <property type="match status" value="2"/>
</dbReference>
<dbReference type="Pfam" id="PF13639">
    <property type="entry name" value="zf-RING_2"/>
    <property type="match status" value="2"/>
</dbReference>
<proteinExistence type="predicted"/>
<dbReference type="SMART" id="SM01197">
    <property type="entry name" value="FANCL_C"/>
    <property type="match status" value="1"/>
</dbReference>
<dbReference type="OrthoDB" id="8062037at2759"/>
<evidence type="ECO:0000256" key="3">
    <source>
        <dbReference type="ARBA" id="ARBA00022833"/>
    </source>
</evidence>
<keyword evidence="3" id="KW-0862">Zinc</keyword>
<dbReference type="GO" id="GO:0008270">
    <property type="term" value="F:zinc ion binding"/>
    <property type="evidence" value="ECO:0007669"/>
    <property type="project" value="UniProtKB-KW"/>
</dbReference>
<dbReference type="SUPFAM" id="SSF57850">
    <property type="entry name" value="RING/U-box"/>
    <property type="match status" value="2"/>
</dbReference>
<dbReference type="AlphaFoldDB" id="A0A1V9ZG73"/>
<keyword evidence="8" id="KW-1185">Reference proteome</keyword>
<evidence type="ECO:0000256" key="1">
    <source>
        <dbReference type="ARBA" id="ARBA00022723"/>
    </source>
</evidence>